<name>A0A1X7UGT8_AMPQE</name>
<feature type="region of interest" description="Disordered" evidence="2">
    <location>
        <begin position="288"/>
        <end position="320"/>
    </location>
</feature>
<reference evidence="5" key="1">
    <citation type="journal article" date="2010" name="Nature">
        <title>The Amphimedon queenslandica genome and the evolution of animal complexity.</title>
        <authorList>
            <person name="Srivastava M."/>
            <person name="Simakov O."/>
            <person name="Chapman J."/>
            <person name="Fahey B."/>
            <person name="Gauthier M.E."/>
            <person name="Mitros T."/>
            <person name="Richards G.S."/>
            <person name="Conaco C."/>
            <person name="Dacre M."/>
            <person name="Hellsten U."/>
            <person name="Larroux C."/>
            <person name="Putnam N.H."/>
            <person name="Stanke M."/>
            <person name="Adamska M."/>
            <person name="Darling A."/>
            <person name="Degnan S.M."/>
            <person name="Oakley T.H."/>
            <person name="Plachetzki D.C."/>
            <person name="Zhai Y."/>
            <person name="Adamski M."/>
            <person name="Calcino A."/>
            <person name="Cummins S.F."/>
            <person name="Goodstein D.M."/>
            <person name="Harris C."/>
            <person name="Jackson D.J."/>
            <person name="Leys S.P."/>
            <person name="Shu S."/>
            <person name="Woodcroft B.J."/>
            <person name="Vervoort M."/>
            <person name="Kosik K.S."/>
            <person name="Manning G."/>
            <person name="Degnan B.M."/>
            <person name="Rokhsar D.S."/>
        </authorList>
    </citation>
    <scope>NUCLEOTIDE SEQUENCE [LARGE SCALE GENOMIC DNA]</scope>
</reference>
<dbReference type="Proteomes" id="UP000007879">
    <property type="component" value="Unassembled WGS sequence"/>
</dbReference>
<feature type="domain" description="Caspase family p20" evidence="3">
    <location>
        <begin position="17"/>
        <end position="149"/>
    </location>
</feature>
<comment type="similarity">
    <text evidence="1">Belongs to the peptidase C14A family.</text>
</comment>
<dbReference type="AlphaFoldDB" id="A0A1X7UGT8"/>
<feature type="compositionally biased region" description="Polar residues" evidence="2">
    <location>
        <begin position="308"/>
        <end position="320"/>
    </location>
</feature>
<protein>
    <recommendedName>
        <fullName evidence="3">Caspase family p20 domain-containing protein</fullName>
    </recommendedName>
</protein>
<dbReference type="PANTHER" id="PTHR22576:SF41">
    <property type="entry name" value="CASPASE 14, APOPTOSIS-RELATED CYSTEINE PEPTIDASE"/>
    <property type="match status" value="1"/>
</dbReference>
<feature type="compositionally biased region" description="Polar residues" evidence="2">
    <location>
        <begin position="289"/>
        <end position="298"/>
    </location>
</feature>
<dbReference type="GO" id="GO:0006508">
    <property type="term" value="P:proteolysis"/>
    <property type="evidence" value="ECO:0007669"/>
    <property type="project" value="InterPro"/>
</dbReference>
<dbReference type="PANTHER" id="PTHR22576">
    <property type="entry name" value="MUCOSA ASSOCIATED LYMPHOID TISSUE LYMPHOMA TRANSLOCATION PROTEIN 1/PARACASPASE"/>
    <property type="match status" value="1"/>
</dbReference>
<dbReference type="STRING" id="400682.A0A1X7UGT8"/>
<dbReference type="SMART" id="SM00115">
    <property type="entry name" value="CASc"/>
    <property type="match status" value="1"/>
</dbReference>
<accession>A0A1X7UGT8</accession>
<dbReference type="GO" id="GO:0004197">
    <property type="term" value="F:cysteine-type endopeptidase activity"/>
    <property type="evidence" value="ECO:0007669"/>
    <property type="project" value="InterPro"/>
</dbReference>
<organism evidence="4">
    <name type="scientific">Amphimedon queenslandica</name>
    <name type="common">Sponge</name>
    <dbReference type="NCBI Taxonomy" id="400682"/>
    <lineage>
        <taxon>Eukaryota</taxon>
        <taxon>Metazoa</taxon>
        <taxon>Porifera</taxon>
        <taxon>Demospongiae</taxon>
        <taxon>Heteroscleromorpha</taxon>
        <taxon>Haplosclerida</taxon>
        <taxon>Niphatidae</taxon>
        <taxon>Amphimedon</taxon>
    </lineage>
</organism>
<dbReference type="Gene3D" id="3.30.160.20">
    <property type="match status" value="1"/>
</dbReference>
<gene>
    <name evidence="4" type="primary">105313442</name>
</gene>
<evidence type="ECO:0000256" key="2">
    <source>
        <dbReference type="SAM" id="MobiDB-lite"/>
    </source>
</evidence>
<dbReference type="InterPro" id="IPR001309">
    <property type="entry name" value="Pept_C14_p20"/>
</dbReference>
<dbReference type="Gene3D" id="3.40.50.1460">
    <property type="match status" value="1"/>
</dbReference>
<dbReference type="SUPFAM" id="SSF52129">
    <property type="entry name" value="Caspase-like"/>
    <property type="match status" value="1"/>
</dbReference>
<dbReference type="InParanoid" id="A0A1X7UGT8"/>
<reference evidence="4" key="2">
    <citation type="submission" date="2017-05" db="UniProtKB">
        <authorList>
            <consortium name="EnsemblMetazoa"/>
        </authorList>
    </citation>
    <scope>IDENTIFICATION</scope>
</reference>
<dbReference type="EnsemblMetazoa" id="XM_011406883.2">
    <property type="protein sequence ID" value="XP_011405185.1"/>
    <property type="gene ID" value="LOC105313442"/>
</dbReference>
<dbReference type="PRINTS" id="PR00376">
    <property type="entry name" value="IL1BCENZYME"/>
</dbReference>
<evidence type="ECO:0000313" key="4">
    <source>
        <dbReference type="EnsemblMetazoa" id="Aqu2.1.26865_001"/>
    </source>
</evidence>
<sequence length="550" mass="60301">MARETVLEELFEAAPEAVGLAMIITNDYKDNPKYSNLEATESDGASMAAAFTELGYTIVHKHNITGLILASILRRTSNIQYPKSCKRIAFVFAGHGRNESKSETTLLIMNDGESITIDFIVETLSPRDPGNAIGNKVRMFFIDACRGDGKDEGRLVPRGGDCIEKQRLSSNAANYLLCFSTLAGFQSYEVKETGGGSRGLWLPRIARNLTTCDDSIGDILVKVNEELSTEFQDKEKYPYMMQPVLTQTLNESVFLLREKPQAGLSVKHTAKTTSSDKDQRSNLYHRATSLPTKPSAGQASRPELAAAFSQQTHGAQIHTSEQSLPPVFAQSTSLPGGNLCVTPPSRQKCQVEAREGATSLPSRIELVQRKAPLPDDSGYYKKQLNELMQKKIISDSYTKSWKVVPDPKIQGKFKATVECVLLVGDNSTVSGDSKEYYDKKNLAKEAAAEDAVRKIEKILPRAASASISSPPPIAIVRSDIPVLMNKQNLNNHFQGELRDSLPIYDTVPVDSGFQCSITHKRFGIKAITGDVCSSKREAEDSAASKALKHC</sequence>
<dbReference type="KEGG" id="aqu:105313442"/>
<evidence type="ECO:0000259" key="3">
    <source>
        <dbReference type="PROSITE" id="PS50208"/>
    </source>
</evidence>
<dbReference type="Pfam" id="PF00656">
    <property type="entry name" value="Peptidase_C14"/>
    <property type="match status" value="1"/>
</dbReference>
<dbReference type="InterPro" id="IPR011600">
    <property type="entry name" value="Pept_C14_caspase"/>
</dbReference>
<proteinExistence type="inferred from homology"/>
<keyword evidence="5" id="KW-1185">Reference proteome</keyword>
<dbReference type="EnsemblMetazoa" id="Aqu2.1.26865_001">
    <property type="protein sequence ID" value="Aqu2.1.26865_001"/>
    <property type="gene ID" value="Aqu2.1.26865"/>
</dbReference>
<dbReference type="InterPro" id="IPR015917">
    <property type="entry name" value="Pept_C14A"/>
</dbReference>
<dbReference type="SUPFAM" id="SSF54768">
    <property type="entry name" value="dsRNA-binding domain-like"/>
    <property type="match status" value="1"/>
</dbReference>
<dbReference type="CDD" id="cd00048">
    <property type="entry name" value="DSRM_SF"/>
    <property type="match status" value="1"/>
</dbReference>
<dbReference type="InterPro" id="IPR029030">
    <property type="entry name" value="Caspase-like_dom_sf"/>
</dbReference>
<dbReference type="InterPro" id="IPR052039">
    <property type="entry name" value="Caspase-related_regulators"/>
</dbReference>
<dbReference type="PROSITE" id="PS50208">
    <property type="entry name" value="CASPASE_P20"/>
    <property type="match status" value="1"/>
</dbReference>
<evidence type="ECO:0000313" key="5">
    <source>
        <dbReference type="Proteomes" id="UP000007879"/>
    </source>
</evidence>
<dbReference type="OrthoDB" id="6097640at2759"/>
<evidence type="ECO:0000256" key="1">
    <source>
        <dbReference type="ARBA" id="ARBA00010134"/>
    </source>
</evidence>